<dbReference type="EMBL" id="JBHRTG010000019">
    <property type="protein sequence ID" value="MFC3164962.1"/>
    <property type="molecule type" value="Genomic_DNA"/>
</dbReference>
<proteinExistence type="predicted"/>
<protein>
    <submittedName>
        <fullName evidence="2">Helix-turn-helix transcriptional regulator</fullName>
    </submittedName>
</protein>
<accession>A0ABV7I928</accession>
<gene>
    <name evidence="2" type="ORF">ACFOHV_16905</name>
</gene>
<keyword evidence="3" id="KW-1185">Reference proteome</keyword>
<dbReference type="Pfam" id="PF12728">
    <property type="entry name" value="HTH_17"/>
    <property type="match status" value="1"/>
</dbReference>
<reference evidence="3" key="1">
    <citation type="journal article" date="2019" name="Int. J. Syst. Evol. Microbiol.">
        <title>The Global Catalogue of Microorganisms (GCM) 10K type strain sequencing project: providing services to taxonomists for standard genome sequencing and annotation.</title>
        <authorList>
            <consortium name="The Broad Institute Genomics Platform"/>
            <consortium name="The Broad Institute Genome Sequencing Center for Infectious Disease"/>
            <person name="Wu L."/>
            <person name="Ma J."/>
        </authorList>
    </citation>
    <scope>NUCLEOTIDE SEQUENCE [LARGE SCALE GENOMIC DNA]</scope>
    <source>
        <strain evidence="3">KCTC 52231</strain>
    </source>
</reference>
<dbReference type="Proteomes" id="UP001595647">
    <property type="component" value="Unassembled WGS sequence"/>
</dbReference>
<organism evidence="2 3">
    <name type="scientific">Ciceribacter thiooxidans</name>
    <dbReference type="NCBI Taxonomy" id="1969821"/>
    <lineage>
        <taxon>Bacteria</taxon>
        <taxon>Pseudomonadati</taxon>
        <taxon>Pseudomonadota</taxon>
        <taxon>Alphaproteobacteria</taxon>
        <taxon>Hyphomicrobiales</taxon>
        <taxon>Rhizobiaceae</taxon>
        <taxon>Ciceribacter</taxon>
    </lineage>
</organism>
<dbReference type="RefSeq" id="WP_182307191.1">
    <property type="nucleotide sequence ID" value="NZ_CP059896.1"/>
</dbReference>
<feature type="domain" description="Helix-turn-helix" evidence="1">
    <location>
        <begin position="6"/>
        <end position="55"/>
    </location>
</feature>
<dbReference type="InterPro" id="IPR041657">
    <property type="entry name" value="HTH_17"/>
</dbReference>
<evidence type="ECO:0000313" key="2">
    <source>
        <dbReference type="EMBL" id="MFC3164962.1"/>
    </source>
</evidence>
<comment type="caution">
    <text evidence="2">The sequence shown here is derived from an EMBL/GenBank/DDBJ whole genome shotgun (WGS) entry which is preliminary data.</text>
</comment>
<evidence type="ECO:0000259" key="1">
    <source>
        <dbReference type="Pfam" id="PF12728"/>
    </source>
</evidence>
<name>A0ABV7I928_9HYPH</name>
<sequence>MSSEKMTTADAATYISKSASWLNKTRMSGTGPVYLKIGGAVRYLKSDLDAWLSGKRRTAIYDFANDNQRAQAVA</sequence>
<evidence type="ECO:0000313" key="3">
    <source>
        <dbReference type="Proteomes" id="UP001595647"/>
    </source>
</evidence>